<gene>
    <name evidence="2" type="ORF">FAGAP_8244</name>
</gene>
<comment type="caution">
    <text evidence="2">The sequence shown here is derived from an EMBL/GenBank/DDBJ whole genome shotgun (WGS) entry which is preliminary data.</text>
</comment>
<evidence type="ECO:0000256" key="1">
    <source>
        <dbReference type="SAM" id="Coils"/>
    </source>
</evidence>
<proteinExistence type="predicted"/>
<keyword evidence="3" id="KW-1185">Reference proteome</keyword>
<feature type="coiled-coil region" evidence="1">
    <location>
        <begin position="212"/>
        <end position="239"/>
    </location>
</feature>
<sequence>MPSETMNWTQVLAIPESSDDLHPNKMEAVVLTINLLSLKLSSEYYPTAFRPVLNELDHGVLHCAANARDEIYLQLGARLQGRDASEEQLEHDLFKLLQEKKTPHGQKFEPLFDAEPDQDSDNETVLRALNHQLKLGIDDYRKDTYNKLIATCSIGLSLLGRKIEYERETSLVNYCWRVNKRLDEFPKSWSSSSRPIRPPIAHPEGVATGRRLTQLEEGFDDLQNDLRALKEELRAQNVKNNLNLNVRVDSVSNGQFDNKTGDEILLRIEGIERKLDAIMGLVEPLRSPADGNGPYTFIPESE</sequence>
<name>A0A9P5B574_9HYPO</name>
<evidence type="ECO:0000313" key="2">
    <source>
        <dbReference type="EMBL" id="KAF4495614.1"/>
    </source>
</evidence>
<dbReference type="AlphaFoldDB" id="A0A9P5B574"/>
<accession>A0A9P5B574</accession>
<reference evidence="2" key="1">
    <citation type="submission" date="2020-01" db="EMBL/GenBank/DDBJ databases">
        <title>Identification and distribution of gene clusters putatively required for synthesis of sphingolipid metabolism inhibitors in phylogenetically diverse species of the filamentous fungus Fusarium.</title>
        <authorList>
            <person name="Kim H.-S."/>
            <person name="Busman M."/>
            <person name="Brown D.W."/>
            <person name="Divon H."/>
            <person name="Uhlig S."/>
            <person name="Proctor R.H."/>
        </authorList>
    </citation>
    <scope>NUCLEOTIDE SEQUENCE</scope>
    <source>
        <strain evidence="2">NRRL 31653</strain>
    </source>
</reference>
<dbReference type="Proteomes" id="UP000737391">
    <property type="component" value="Unassembled WGS sequence"/>
</dbReference>
<dbReference type="EMBL" id="LUFC02000623">
    <property type="protein sequence ID" value="KAF4495614.1"/>
    <property type="molecule type" value="Genomic_DNA"/>
</dbReference>
<keyword evidence="1" id="KW-0175">Coiled coil</keyword>
<evidence type="ECO:0000313" key="3">
    <source>
        <dbReference type="Proteomes" id="UP000737391"/>
    </source>
</evidence>
<dbReference type="OrthoDB" id="4988349at2759"/>
<organism evidence="2 3">
    <name type="scientific">Fusarium agapanthi</name>
    <dbReference type="NCBI Taxonomy" id="1803897"/>
    <lineage>
        <taxon>Eukaryota</taxon>
        <taxon>Fungi</taxon>
        <taxon>Dikarya</taxon>
        <taxon>Ascomycota</taxon>
        <taxon>Pezizomycotina</taxon>
        <taxon>Sordariomycetes</taxon>
        <taxon>Hypocreomycetidae</taxon>
        <taxon>Hypocreales</taxon>
        <taxon>Nectriaceae</taxon>
        <taxon>Fusarium</taxon>
        <taxon>Fusarium fujikuroi species complex</taxon>
    </lineage>
</organism>
<protein>
    <submittedName>
        <fullName evidence="2">Uncharacterized protein</fullName>
    </submittedName>
</protein>